<accession>A0A1B2M0W4</accession>
<dbReference type="GO" id="GO:0022904">
    <property type="term" value="P:respiratory electron transport chain"/>
    <property type="evidence" value="ECO:0007669"/>
    <property type="project" value="TreeGrafter"/>
</dbReference>
<dbReference type="PROSITE" id="PS51387">
    <property type="entry name" value="FAD_PCMH"/>
    <property type="match status" value="1"/>
</dbReference>
<evidence type="ECO:0000256" key="2">
    <source>
        <dbReference type="ARBA" id="ARBA00022630"/>
    </source>
</evidence>
<gene>
    <name evidence="6" type="ORF">BFG52_10965</name>
</gene>
<dbReference type="GO" id="GO:0016491">
    <property type="term" value="F:oxidoreductase activity"/>
    <property type="evidence" value="ECO:0007669"/>
    <property type="project" value="UniProtKB-KW"/>
</dbReference>
<dbReference type="AlphaFoldDB" id="A0A1B2M0W4"/>
<dbReference type="InterPro" id="IPR016169">
    <property type="entry name" value="FAD-bd_PCMH_sub2"/>
</dbReference>
<dbReference type="InterPro" id="IPR006311">
    <property type="entry name" value="TAT_signal"/>
</dbReference>
<dbReference type="InterPro" id="IPR016166">
    <property type="entry name" value="FAD-bd_PCMH"/>
</dbReference>
<evidence type="ECO:0000256" key="1">
    <source>
        <dbReference type="ARBA" id="ARBA00001974"/>
    </source>
</evidence>
<protein>
    <submittedName>
        <fullName evidence="6">Dehydrogenase</fullName>
    </submittedName>
</protein>
<keyword evidence="7" id="KW-1185">Reference proteome</keyword>
<dbReference type="Gene3D" id="3.30.465.10">
    <property type="match status" value="1"/>
</dbReference>
<keyword evidence="4" id="KW-0560">Oxidoreductase</keyword>
<dbReference type="SUPFAM" id="SSF55103">
    <property type="entry name" value="FAD-linked oxidases, C-terminal domain"/>
    <property type="match status" value="1"/>
</dbReference>
<dbReference type="PROSITE" id="PS51318">
    <property type="entry name" value="TAT"/>
    <property type="match status" value="1"/>
</dbReference>
<dbReference type="Pfam" id="PF01565">
    <property type="entry name" value="FAD_binding_4"/>
    <property type="match status" value="1"/>
</dbReference>
<dbReference type="PANTHER" id="PTHR43716">
    <property type="entry name" value="D-2-HYDROXYGLUTARATE DEHYDROGENASE, MITOCHONDRIAL"/>
    <property type="match status" value="1"/>
</dbReference>
<comment type="cofactor">
    <cofactor evidence="1">
        <name>FAD</name>
        <dbReference type="ChEBI" id="CHEBI:57692"/>
    </cofactor>
</comment>
<dbReference type="Gene3D" id="3.40.462.10">
    <property type="entry name" value="FAD-linked oxidases, C-terminal domain"/>
    <property type="match status" value="1"/>
</dbReference>
<dbReference type="PANTHER" id="PTHR43716:SF1">
    <property type="entry name" value="D-2-HYDROXYGLUTARATE DEHYDROGENASE, MITOCHONDRIAL"/>
    <property type="match status" value="1"/>
</dbReference>
<dbReference type="InterPro" id="IPR015213">
    <property type="entry name" value="Cholesterol_OX_subst-bd"/>
</dbReference>
<dbReference type="InterPro" id="IPR051264">
    <property type="entry name" value="FAD-oxidored/transferase_4"/>
</dbReference>
<dbReference type="STRING" id="1789224.BFG52_10965"/>
<sequence length="595" mass="67588">MNDNKVLDASKRDFLKTMGSIAAVGAVSTWVPTQKAEAWFFLPKDRIANFPSNITLFKQRYENWSGESRYEDAWTARPRNQEQVLRIINWAAENGYKVRPKGMSHNWSPLMLNDQDKKTKILLVDMPTYINKISINSKGIVTAEAGIQMEALLKAMENRGRGFVATPAPGDLTLGGVLAINGHGTAVPAKGERKTEGQTYGSISNLVVSITAAVYDQQQRKYVAKTFYRNEPDIRAFLVNLGRAFVLSAQLQTSKNQYLRCQSIFNVHQKELFAPNAKSGRTFSHFLDQSGRVEAIWFPFTDYPWIKIWSITPNRPLTSRIATHAFNYWFAENIPKSVLDLIKKIVIDKSTYLTPSFGSFQYKISKRGVEGSIFSGISTLLTNGRVSTQTYDLWGPSKNTLLYVKPSTLRVTANGYAVLTSRANVQRVIADFCTEYQVRVKKYQRMNRYPMNGPVEIRVTGLDQPNESVIPNAQTPALSAIKPCPDHPEWDCAVWFDILTLPGTPYAEQFYAEIEAWMSQHYQGDCLMRPEWSKGWGYSNTKAWDSRYYFEQELPRVHAQGQHVDLTIQSAAKVLKQYDPLDLFTSPLINKILKY</sequence>
<organism evidence="6 7">
    <name type="scientific">Acinetobacter larvae</name>
    <dbReference type="NCBI Taxonomy" id="1789224"/>
    <lineage>
        <taxon>Bacteria</taxon>
        <taxon>Pseudomonadati</taxon>
        <taxon>Pseudomonadota</taxon>
        <taxon>Gammaproteobacteria</taxon>
        <taxon>Moraxellales</taxon>
        <taxon>Moraxellaceae</taxon>
        <taxon>Acinetobacter</taxon>
    </lineage>
</organism>
<dbReference type="InterPro" id="IPR016164">
    <property type="entry name" value="FAD-linked_Oxase-like_C"/>
</dbReference>
<keyword evidence="2" id="KW-0285">Flavoprotein</keyword>
<feature type="domain" description="FAD-binding PCMH-type" evidence="5">
    <location>
        <begin position="67"/>
        <end position="256"/>
    </location>
</feature>
<dbReference type="Pfam" id="PF09129">
    <property type="entry name" value="Chol_subst-bind"/>
    <property type="match status" value="1"/>
</dbReference>
<dbReference type="InterPro" id="IPR036318">
    <property type="entry name" value="FAD-bd_PCMH-like_sf"/>
</dbReference>
<evidence type="ECO:0000256" key="3">
    <source>
        <dbReference type="ARBA" id="ARBA00022827"/>
    </source>
</evidence>
<dbReference type="InterPro" id="IPR016170">
    <property type="entry name" value="Cytok_DH_C_sf"/>
</dbReference>
<dbReference type="OrthoDB" id="1489106at2"/>
<dbReference type="Gene3D" id="3.30.43.10">
    <property type="entry name" value="Uridine Diphospho-n-acetylenolpyruvylglucosamine Reductase, domain 2"/>
    <property type="match status" value="1"/>
</dbReference>
<dbReference type="RefSeq" id="WP_067555996.1">
    <property type="nucleotide sequence ID" value="NZ_CP016895.1"/>
</dbReference>
<proteinExistence type="predicted"/>
<dbReference type="GO" id="GO:0071949">
    <property type="term" value="F:FAD binding"/>
    <property type="evidence" value="ECO:0007669"/>
    <property type="project" value="InterPro"/>
</dbReference>
<dbReference type="Proteomes" id="UP000093391">
    <property type="component" value="Chromosome"/>
</dbReference>
<evidence type="ECO:0000256" key="4">
    <source>
        <dbReference type="ARBA" id="ARBA00023002"/>
    </source>
</evidence>
<evidence type="ECO:0000313" key="6">
    <source>
        <dbReference type="EMBL" id="AOA58818.1"/>
    </source>
</evidence>
<keyword evidence="3" id="KW-0274">FAD</keyword>
<dbReference type="EMBL" id="CP016895">
    <property type="protein sequence ID" value="AOA58818.1"/>
    <property type="molecule type" value="Genomic_DNA"/>
</dbReference>
<evidence type="ECO:0000259" key="5">
    <source>
        <dbReference type="PROSITE" id="PS51387"/>
    </source>
</evidence>
<name>A0A1B2M0W4_9GAMM</name>
<reference evidence="6 7" key="1">
    <citation type="submission" date="2016-08" db="EMBL/GenBank/DDBJ databases">
        <authorList>
            <person name="Seilhamer J.J."/>
        </authorList>
    </citation>
    <scope>NUCLEOTIDE SEQUENCE [LARGE SCALE GENOMIC DNA]</scope>
    <source>
        <strain evidence="6 7">BRTC-1</strain>
    </source>
</reference>
<dbReference type="SUPFAM" id="SSF56176">
    <property type="entry name" value="FAD-binding/transporter-associated domain-like"/>
    <property type="match status" value="1"/>
</dbReference>
<dbReference type="InterPro" id="IPR016167">
    <property type="entry name" value="FAD-bd_PCMH_sub1"/>
</dbReference>
<dbReference type="InterPro" id="IPR006094">
    <property type="entry name" value="Oxid_FAD_bind_N"/>
</dbReference>
<evidence type="ECO:0000313" key="7">
    <source>
        <dbReference type="Proteomes" id="UP000093391"/>
    </source>
</evidence>
<dbReference type="KEGG" id="ala:BFG52_10965"/>